<dbReference type="STRING" id="630390.A0A180GHM0"/>
<dbReference type="EMBL" id="ADAS02000068">
    <property type="protein sequence ID" value="OAV92175.1"/>
    <property type="molecule type" value="Genomic_DNA"/>
</dbReference>
<evidence type="ECO:0000313" key="2">
    <source>
        <dbReference type="EnsemblFungi" id="PTTG_27738-t43_1-p1"/>
    </source>
</evidence>
<dbReference type="SUPFAM" id="SSF74650">
    <property type="entry name" value="Galactose mutarotase-like"/>
    <property type="match status" value="1"/>
</dbReference>
<dbReference type="GO" id="GO:0005975">
    <property type="term" value="P:carbohydrate metabolic process"/>
    <property type="evidence" value="ECO:0007669"/>
    <property type="project" value="InterPro"/>
</dbReference>
<dbReference type="InterPro" id="IPR011013">
    <property type="entry name" value="Gal_mutarotase_sf_dom"/>
</dbReference>
<dbReference type="PANTHER" id="PTHR11122:SF13">
    <property type="entry name" value="GLUCOSE-6-PHOSPHATE 1-EPIMERASE"/>
    <property type="match status" value="1"/>
</dbReference>
<dbReference type="InterPro" id="IPR008183">
    <property type="entry name" value="Aldose_1/G6P_1-epimerase"/>
</dbReference>
<reference evidence="2 3" key="3">
    <citation type="journal article" date="2017" name="G3 (Bethesda)">
        <title>Comparative analysis highlights variable genome content of wheat rusts and divergence of the mating loci.</title>
        <authorList>
            <person name="Cuomo C.A."/>
            <person name="Bakkeren G."/>
            <person name="Khalil H.B."/>
            <person name="Panwar V."/>
            <person name="Joly D."/>
            <person name="Linning R."/>
            <person name="Sakthikumar S."/>
            <person name="Song X."/>
            <person name="Adiconis X."/>
            <person name="Fan L."/>
            <person name="Goldberg J.M."/>
            <person name="Levin J.Z."/>
            <person name="Young S."/>
            <person name="Zeng Q."/>
            <person name="Anikster Y."/>
            <person name="Bruce M."/>
            <person name="Wang M."/>
            <person name="Yin C."/>
            <person name="McCallum B."/>
            <person name="Szabo L.J."/>
            <person name="Hulbert S."/>
            <person name="Chen X."/>
            <person name="Fellers J.P."/>
        </authorList>
    </citation>
    <scope>NUCLEOTIDE SEQUENCE</scope>
    <source>
        <strain evidence="3">Isolate 1-1 / race 1 (BBBD)</strain>
        <strain evidence="2">isolate 1-1 / race 1 (BBBD)</strain>
    </source>
</reference>
<dbReference type="Pfam" id="PF01263">
    <property type="entry name" value="Aldose_epim"/>
    <property type="match status" value="1"/>
</dbReference>
<dbReference type="AlphaFoldDB" id="A0A180GHM0"/>
<dbReference type="GO" id="GO:0030246">
    <property type="term" value="F:carbohydrate binding"/>
    <property type="evidence" value="ECO:0007669"/>
    <property type="project" value="InterPro"/>
</dbReference>
<evidence type="ECO:0000313" key="1">
    <source>
        <dbReference type="EMBL" id="OAV92175.1"/>
    </source>
</evidence>
<proteinExistence type="predicted"/>
<reference evidence="1" key="2">
    <citation type="submission" date="2016-05" db="EMBL/GenBank/DDBJ databases">
        <title>Comparative analysis highlights variable genome content of wheat rusts and divergence of the mating loci.</title>
        <authorList>
            <person name="Cuomo C.A."/>
            <person name="Bakkeren G."/>
            <person name="Szabo L."/>
            <person name="Khalil H."/>
            <person name="Joly D."/>
            <person name="Goldberg J."/>
            <person name="Young S."/>
            <person name="Zeng Q."/>
            <person name="Fellers J."/>
        </authorList>
    </citation>
    <scope>NUCLEOTIDE SEQUENCE [LARGE SCALE GENOMIC DNA]</scope>
    <source>
        <strain evidence="1">1-1 BBBD Race 1</strain>
    </source>
</reference>
<dbReference type="OrthoDB" id="1659429at2759"/>
<gene>
    <name evidence="1" type="ORF">PTTG_27738</name>
</gene>
<evidence type="ECO:0008006" key="4">
    <source>
        <dbReference type="Google" id="ProtNLM"/>
    </source>
</evidence>
<evidence type="ECO:0000313" key="3">
    <source>
        <dbReference type="Proteomes" id="UP000005240"/>
    </source>
</evidence>
<sequence length="234" mass="25886">MGFTRTKSSIIIKTSVAHVGIALHGAHVFFGPPPSREPYSSLKQHGFARNTRWSFEGVEEGSDWVEARFSLSSSNGEVGKVFKPAFDCLYKVKICQQSLVTSLEVTNPSESSLEFQALLHTYLRLPTQGTPQDVRLGPLKGLSFADKVAQGAVAIEDRDTVDFLQGKVDQVYRDVPSVIELTVWNPDEAKSNAMADMENEGWKRFVCIEPGQTSFVSLQPKAVWKGSQELIAHI</sequence>
<dbReference type="Proteomes" id="UP000005240">
    <property type="component" value="Unassembled WGS sequence"/>
</dbReference>
<dbReference type="EnsemblFungi" id="PTTG_27738-t43_1">
    <property type="protein sequence ID" value="PTTG_27738-t43_1-p1"/>
    <property type="gene ID" value="PTTG_27738"/>
</dbReference>
<organism evidence="1">
    <name type="scientific">Puccinia triticina (isolate 1-1 / race 1 (BBBD))</name>
    <name type="common">Brown leaf rust fungus</name>
    <dbReference type="NCBI Taxonomy" id="630390"/>
    <lineage>
        <taxon>Eukaryota</taxon>
        <taxon>Fungi</taxon>
        <taxon>Dikarya</taxon>
        <taxon>Basidiomycota</taxon>
        <taxon>Pucciniomycotina</taxon>
        <taxon>Pucciniomycetes</taxon>
        <taxon>Pucciniales</taxon>
        <taxon>Pucciniaceae</taxon>
        <taxon>Puccinia</taxon>
    </lineage>
</organism>
<dbReference type="Gene3D" id="2.70.98.10">
    <property type="match status" value="1"/>
</dbReference>
<name>A0A180GHM0_PUCT1</name>
<reference evidence="1" key="1">
    <citation type="submission" date="2009-11" db="EMBL/GenBank/DDBJ databases">
        <authorList>
            <consortium name="The Broad Institute Genome Sequencing Platform"/>
            <person name="Ward D."/>
            <person name="Feldgarden M."/>
            <person name="Earl A."/>
            <person name="Young S.K."/>
            <person name="Zeng Q."/>
            <person name="Koehrsen M."/>
            <person name="Alvarado L."/>
            <person name="Berlin A."/>
            <person name="Bochicchio J."/>
            <person name="Borenstein D."/>
            <person name="Chapman S.B."/>
            <person name="Chen Z."/>
            <person name="Engels R."/>
            <person name="Freedman E."/>
            <person name="Gellesch M."/>
            <person name="Goldberg J."/>
            <person name="Griggs A."/>
            <person name="Gujja S."/>
            <person name="Heilman E."/>
            <person name="Heiman D."/>
            <person name="Hepburn T."/>
            <person name="Howarth C."/>
            <person name="Jen D."/>
            <person name="Larson L."/>
            <person name="Lewis B."/>
            <person name="Mehta T."/>
            <person name="Park D."/>
            <person name="Pearson M."/>
            <person name="Roberts A."/>
            <person name="Saif S."/>
            <person name="Shea T."/>
            <person name="Shenoy N."/>
            <person name="Sisk P."/>
            <person name="Stolte C."/>
            <person name="Sykes S."/>
            <person name="Thomson T."/>
            <person name="Walk T."/>
            <person name="White J."/>
            <person name="Yandava C."/>
            <person name="Izard J."/>
            <person name="Baranova O.V."/>
            <person name="Blanton J.M."/>
            <person name="Tanner A.C."/>
            <person name="Dewhirst F.E."/>
            <person name="Haas B."/>
            <person name="Nusbaum C."/>
            <person name="Birren B."/>
        </authorList>
    </citation>
    <scope>NUCLEOTIDE SEQUENCE [LARGE SCALE GENOMIC DNA]</scope>
    <source>
        <strain evidence="1">1-1 BBBD Race 1</strain>
    </source>
</reference>
<reference evidence="2" key="4">
    <citation type="submission" date="2025-05" db="UniProtKB">
        <authorList>
            <consortium name="EnsemblFungi"/>
        </authorList>
    </citation>
    <scope>IDENTIFICATION</scope>
    <source>
        <strain evidence="2">isolate 1-1 / race 1 (BBBD)</strain>
    </source>
</reference>
<dbReference type="VEuPathDB" id="FungiDB:PTTG_27738"/>
<dbReference type="GO" id="GO:0047938">
    <property type="term" value="F:glucose-6-phosphate 1-epimerase activity"/>
    <property type="evidence" value="ECO:0007669"/>
    <property type="project" value="TreeGrafter"/>
</dbReference>
<dbReference type="GO" id="GO:0005737">
    <property type="term" value="C:cytoplasm"/>
    <property type="evidence" value="ECO:0007669"/>
    <property type="project" value="TreeGrafter"/>
</dbReference>
<dbReference type="PANTHER" id="PTHR11122">
    <property type="entry name" value="APOSPORY-ASSOCIATED PROTEIN C-RELATED"/>
    <property type="match status" value="1"/>
</dbReference>
<dbReference type="InterPro" id="IPR014718">
    <property type="entry name" value="GH-type_carb-bd"/>
</dbReference>
<keyword evidence="3" id="KW-1185">Reference proteome</keyword>
<protein>
    <recommendedName>
        <fullName evidence="4">Glucose-6-phosphate 1-epimerase</fullName>
    </recommendedName>
</protein>
<accession>A0A180GHM0</accession>